<dbReference type="Pfam" id="PF17831">
    <property type="entry name" value="PDH_E1_M"/>
    <property type="match status" value="1"/>
</dbReference>
<evidence type="ECO:0000256" key="7">
    <source>
        <dbReference type="ARBA" id="ARBA00051231"/>
    </source>
</evidence>
<evidence type="ECO:0000256" key="1">
    <source>
        <dbReference type="ARBA" id="ARBA00001913"/>
    </source>
</evidence>
<reference evidence="11" key="1">
    <citation type="submission" date="2019-02" db="EMBL/GenBank/DDBJ databases">
        <authorList>
            <person name="Gruber-Vodicka R. H."/>
            <person name="Seah K. B. B."/>
        </authorList>
    </citation>
    <scope>NUCLEOTIDE SEQUENCE</scope>
    <source>
        <strain evidence="11">BECK_BY1</strain>
    </source>
</reference>
<dbReference type="SUPFAM" id="SSF52518">
    <property type="entry name" value="Thiamin diphosphate-binding fold (THDP-binding)"/>
    <property type="match status" value="2"/>
</dbReference>
<evidence type="ECO:0000256" key="6">
    <source>
        <dbReference type="ARBA" id="ARBA00017172"/>
    </source>
</evidence>
<dbReference type="InterPro" id="IPR004660">
    <property type="entry name" value="PDH_E1"/>
</dbReference>
<proteinExistence type="inferred from homology"/>
<keyword evidence="8 11" id="KW-0670">Pyruvate</keyword>
<evidence type="ECO:0000256" key="9">
    <source>
        <dbReference type="PIRSR" id="PIRSR000156-1"/>
    </source>
</evidence>
<sequence length="806" mass="89606">MSQSEKINSFQKSVIDPNDLACLEALNKKVHWLSAWTIHHANHLRPKRDGLKVGGHQASSASLAAVMSALYFHVLTPQDRVAVKPHASPAFHAIQYLLGNQTREQLQKFRALGGAQSYPSRTKDINDIDFSTGSVGLGVAVTVFASLAQDYLLARGWLPEREKGRVIALLGDAELDEGNIYEALIEGYKQDLRNTWWIIDYNRQSLDAVTPDRMFGRFEDIFRTSGWEVTTIKYGKQQEKAFARPGGEALRQWIDDCPNSLYSALTFKGGLAWREQLRKDKGHVPGFTELLDSYDDDALHALMVNLGGHDLERLLEVFHSVDDEKPHCFIAYTTKGIGMPFQGHKDNHAGLMSKEQMVEYQRHMGVPEGKEWEPFAGLDEMRPALERFLDKVPLKSSYGKGSDFFGNGPDKSTSRRRHKAAKIPVPKAEELPVARGETQATQVAFGRMLHYLARGETPLADRIVTTSPDVTVTTNLSGWVNHRGVFHHQTQEDVFHQQNIVSMQKWRMSASGQHWELGIAENNLFLVLAALGLTDTLFGQRLLPIGTLYDPFIARGLDSLNYACYQDARFILVGTPSGITLAPEGGAHQSTYTPLIGMGQNKLLYFEPAYADELAEILRWALMYIQEENGCSVYIRLSTRAISQITLPRTPGWRKELLRGGYWQHPPAQGAPIAIVYAGVVAPEARAAFDRLIEEVPNAGLLAVVSPDRLHANWIDSLRARPTYGPGLRSHIERLLRPLAPDATLVTVLDGAPETLSWLGSVCGHRVVPLGVDRFGQSGDIKSLYEVYGIDTPAILAACMTAREGS</sequence>
<comment type="cofactor">
    <cofactor evidence="3 8">
        <name>thiamine diphosphate</name>
        <dbReference type="ChEBI" id="CHEBI:58937"/>
    </cofactor>
</comment>
<comment type="cofactor">
    <cofactor evidence="1">
        <name>Ca(2+)</name>
        <dbReference type="ChEBI" id="CHEBI:29108"/>
    </cofactor>
</comment>
<comment type="similarity">
    <text evidence="5">Belongs to the transketolase family.</text>
</comment>
<dbReference type="InterPro" id="IPR005474">
    <property type="entry name" value="Transketolase_N"/>
</dbReference>
<feature type="binding site" evidence="9">
    <location>
        <position position="202"/>
    </location>
    <ligand>
        <name>Mg(2+)</name>
        <dbReference type="ChEBI" id="CHEBI:18420"/>
    </ligand>
</feature>
<gene>
    <name evidence="11" type="ORF">BECKTUN1418D_GA0071000_100827</name>
</gene>
<evidence type="ECO:0000313" key="11">
    <source>
        <dbReference type="EMBL" id="VFK51511.1"/>
    </source>
</evidence>
<dbReference type="EC" id="1.2.4.1" evidence="8"/>
<dbReference type="EMBL" id="CAADFX010000008">
    <property type="protein sequence ID" value="VFK51511.1"/>
    <property type="molecule type" value="Genomic_DNA"/>
</dbReference>
<protein>
    <recommendedName>
        <fullName evidence="6 8">Pyruvate dehydrogenase E1 component</fullName>
        <ecNumber evidence="8">1.2.4.1</ecNumber>
    </recommendedName>
</protein>
<dbReference type="PIRSF" id="PIRSF000156">
    <property type="entry name" value="Pyruvate_dh_E1"/>
    <property type="match status" value="1"/>
</dbReference>
<dbReference type="PANTHER" id="PTHR43825">
    <property type="entry name" value="PYRUVATE DEHYDROGENASE E1 COMPONENT"/>
    <property type="match status" value="1"/>
</dbReference>
<evidence type="ECO:0000259" key="10">
    <source>
        <dbReference type="SMART" id="SM00861"/>
    </source>
</evidence>
<dbReference type="InterPro" id="IPR051157">
    <property type="entry name" value="PDH/Transketolase"/>
</dbReference>
<organism evidence="11">
    <name type="scientific">Candidatus Kentrum sp. TUN</name>
    <dbReference type="NCBI Taxonomy" id="2126343"/>
    <lineage>
        <taxon>Bacteria</taxon>
        <taxon>Pseudomonadati</taxon>
        <taxon>Pseudomonadota</taxon>
        <taxon>Gammaproteobacteria</taxon>
        <taxon>Candidatus Kentrum</taxon>
    </lineage>
</organism>
<keyword evidence="8" id="KW-0786">Thiamine pyrophosphate</keyword>
<evidence type="ECO:0000256" key="8">
    <source>
        <dbReference type="PIRNR" id="PIRNR000156"/>
    </source>
</evidence>
<comment type="cofactor">
    <cofactor evidence="2 9">
        <name>Mg(2+)</name>
        <dbReference type="ChEBI" id="CHEBI:18420"/>
    </cofactor>
</comment>
<dbReference type="InterPro" id="IPR041621">
    <property type="entry name" value="PDH_E1_M"/>
</dbReference>
<dbReference type="Gene3D" id="3.40.50.920">
    <property type="match status" value="1"/>
</dbReference>
<dbReference type="InterPro" id="IPR029061">
    <property type="entry name" value="THDP-binding"/>
</dbReference>
<feature type="binding site" evidence="9">
    <location>
        <position position="204"/>
    </location>
    <ligand>
        <name>Mg(2+)</name>
        <dbReference type="ChEBI" id="CHEBI:18420"/>
    </ligand>
</feature>
<comment type="function">
    <text evidence="4 8">Component of the pyruvate dehydrogenase (PDH) complex, that catalyzes the overall conversion of pyruvate to acetyl-CoA and CO(2).</text>
</comment>
<accession>A0A450ZCI2</accession>
<keyword evidence="9" id="KW-0479">Metal-binding</keyword>
<dbReference type="Pfam" id="PF00456">
    <property type="entry name" value="Transketolase_N"/>
    <property type="match status" value="1"/>
</dbReference>
<evidence type="ECO:0000256" key="2">
    <source>
        <dbReference type="ARBA" id="ARBA00001946"/>
    </source>
</evidence>
<keyword evidence="9" id="KW-0460">Magnesium</keyword>
<dbReference type="Gene3D" id="3.40.50.970">
    <property type="match status" value="2"/>
</dbReference>
<dbReference type="InterPro" id="IPR005475">
    <property type="entry name" value="Transketolase-like_Pyr-bd"/>
</dbReference>
<dbReference type="SUPFAM" id="SSF52922">
    <property type="entry name" value="TK C-terminal domain-like"/>
    <property type="match status" value="1"/>
</dbReference>
<feature type="binding site" evidence="9">
    <location>
        <position position="172"/>
    </location>
    <ligand>
        <name>Mg(2+)</name>
        <dbReference type="ChEBI" id="CHEBI:18420"/>
    </ligand>
</feature>
<dbReference type="GO" id="GO:0004739">
    <property type="term" value="F:pyruvate dehydrogenase (acetyl-transferring) activity"/>
    <property type="evidence" value="ECO:0007669"/>
    <property type="project" value="UniProtKB-EC"/>
</dbReference>
<comment type="catalytic activity">
    <reaction evidence="7 8">
        <text>N(6)-[(R)-lipoyl]-L-lysyl-[protein] + pyruvate + H(+) = N(6)-[(R)-S(8)-acetyldihydrolipoyl]-L-lysyl-[protein] + CO2</text>
        <dbReference type="Rhea" id="RHEA:19189"/>
        <dbReference type="Rhea" id="RHEA-COMP:10474"/>
        <dbReference type="Rhea" id="RHEA-COMP:10478"/>
        <dbReference type="ChEBI" id="CHEBI:15361"/>
        <dbReference type="ChEBI" id="CHEBI:15378"/>
        <dbReference type="ChEBI" id="CHEBI:16526"/>
        <dbReference type="ChEBI" id="CHEBI:83099"/>
        <dbReference type="ChEBI" id="CHEBI:83111"/>
        <dbReference type="EC" id="1.2.4.1"/>
    </reaction>
</comment>
<keyword evidence="8" id="KW-0560">Oxidoreductase</keyword>
<name>A0A450ZCI2_9GAMM</name>
<dbReference type="GO" id="GO:0046872">
    <property type="term" value="F:metal ion binding"/>
    <property type="evidence" value="ECO:0007669"/>
    <property type="project" value="UniProtKB-KW"/>
</dbReference>
<evidence type="ECO:0000256" key="5">
    <source>
        <dbReference type="ARBA" id="ARBA00007131"/>
    </source>
</evidence>
<dbReference type="AlphaFoldDB" id="A0A450ZCI2"/>
<dbReference type="InterPro" id="IPR009014">
    <property type="entry name" value="Transketo_C/PFOR_II"/>
</dbReference>
<evidence type="ECO:0000256" key="4">
    <source>
        <dbReference type="ARBA" id="ARBA00003157"/>
    </source>
</evidence>
<evidence type="ECO:0000256" key="3">
    <source>
        <dbReference type="ARBA" id="ARBA00001964"/>
    </source>
</evidence>
<dbReference type="SMART" id="SM00861">
    <property type="entry name" value="Transket_pyr"/>
    <property type="match status" value="1"/>
</dbReference>
<dbReference type="PANTHER" id="PTHR43825:SF4">
    <property type="entry name" value="PYRUVATE DEHYDROGENASE E1 COMPONENT"/>
    <property type="match status" value="1"/>
</dbReference>
<feature type="domain" description="Transketolase-like pyrimidine-binding" evidence="10">
    <location>
        <begin position="439"/>
        <end position="644"/>
    </location>
</feature>